<dbReference type="InterPro" id="IPR029058">
    <property type="entry name" value="AB_hydrolase_fold"/>
</dbReference>
<dbReference type="Proteomes" id="UP000680815">
    <property type="component" value="Unassembled WGS sequence"/>
</dbReference>
<dbReference type="InterPro" id="IPR050228">
    <property type="entry name" value="Carboxylesterase_BioH"/>
</dbReference>
<dbReference type="RefSeq" id="WP_209351043.1">
    <property type="nucleotide sequence ID" value="NZ_JAGIYZ010000005.1"/>
</dbReference>
<protein>
    <submittedName>
        <fullName evidence="3">Esterase</fullName>
    </submittedName>
</protein>
<evidence type="ECO:0000313" key="4">
    <source>
        <dbReference type="Proteomes" id="UP000680815"/>
    </source>
</evidence>
<accession>A0ABS4AQN7</accession>
<dbReference type="CDD" id="cd12808">
    <property type="entry name" value="Esterase_713_like-1"/>
    <property type="match status" value="1"/>
</dbReference>
<evidence type="ECO:0000256" key="1">
    <source>
        <dbReference type="SAM" id="MobiDB-lite"/>
    </source>
</evidence>
<keyword evidence="2" id="KW-0732">Signal</keyword>
<keyword evidence="4" id="KW-1185">Reference proteome</keyword>
<organism evidence="3 4">
    <name type="scientific">Roseomonas nitratireducens</name>
    <dbReference type="NCBI Taxonomy" id="2820810"/>
    <lineage>
        <taxon>Bacteria</taxon>
        <taxon>Pseudomonadati</taxon>
        <taxon>Pseudomonadota</taxon>
        <taxon>Alphaproteobacteria</taxon>
        <taxon>Acetobacterales</taxon>
        <taxon>Roseomonadaceae</taxon>
        <taxon>Roseomonas</taxon>
    </lineage>
</organism>
<dbReference type="PANTHER" id="PTHR43194">
    <property type="entry name" value="HYDROLASE ALPHA/BETA FOLD FAMILY"/>
    <property type="match status" value="1"/>
</dbReference>
<gene>
    <name evidence="3" type="ORF">J5Y09_07020</name>
</gene>
<feature type="signal peptide" evidence="2">
    <location>
        <begin position="1"/>
        <end position="20"/>
    </location>
</feature>
<name>A0ABS4AQN7_9PROT</name>
<evidence type="ECO:0000256" key="2">
    <source>
        <dbReference type="SAM" id="SignalP"/>
    </source>
</evidence>
<dbReference type="EMBL" id="JAGIYZ010000005">
    <property type="protein sequence ID" value="MBP0463656.1"/>
    <property type="molecule type" value="Genomic_DNA"/>
</dbReference>
<feature type="chain" id="PRO_5047015558" evidence="2">
    <location>
        <begin position="21"/>
        <end position="378"/>
    </location>
</feature>
<evidence type="ECO:0000313" key="3">
    <source>
        <dbReference type="EMBL" id="MBP0463656.1"/>
    </source>
</evidence>
<dbReference type="Gene3D" id="3.40.50.1820">
    <property type="entry name" value="alpha/beta hydrolase"/>
    <property type="match status" value="1"/>
</dbReference>
<proteinExistence type="predicted"/>
<sequence>MKRIALAALGAALLAPMAMAQPGPGPGQGQGRHMEGRGPRAEAPPLRIREISSFHVGGRIAELSGLPEREIVFSAGAPPMRINPNGHFQVEQMYAQVVRLQNPRARFPIILAHGGGLTGVTYETTPDGRPGWQMFFLRAGHDVIVTDAMERGRSGWARFPEILAGEPIFRTMGEGWGLFRIGPQDGWNLDAAQRRAFPDTRFPVGAWNQFMMQGVPRWTTTDRQIQAAYDALVQRVCPCVMLVHSQGGNFGFTAALNAPDKVRAVIAVEPSGAPPATAEAARVRNIPHLVVWGDHLDATPFWQNVRRNIDRWQGQIRDAGGTADLLDMPAEGVRGNSHMIMMDTNSDDVARRIDAWMERRGLMREAPQPRRREGGRAG</sequence>
<dbReference type="SUPFAM" id="SSF53474">
    <property type="entry name" value="alpha/beta-Hydrolases"/>
    <property type="match status" value="1"/>
</dbReference>
<comment type="caution">
    <text evidence="3">The sequence shown here is derived from an EMBL/GenBank/DDBJ whole genome shotgun (WGS) entry which is preliminary data.</text>
</comment>
<dbReference type="PANTHER" id="PTHR43194:SF5">
    <property type="entry name" value="PIMELOYL-[ACYL-CARRIER PROTEIN] METHYL ESTER ESTERASE"/>
    <property type="match status" value="1"/>
</dbReference>
<feature type="region of interest" description="Disordered" evidence="1">
    <location>
        <begin position="20"/>
        <end position="42"/>
    </location>
</feature>
<reference evidence="3 4" key="1">
    <citation type="submission" date="2021-03" db="EMBL/GenBank/DDBJ databases">
        <authorList>
            <person name="So Y."/>
        </authorList>
    </citation>
    <scope>NUCLEOTIDE SEQUENCE [LARGE SCALE GENOMIC DNA]</scope>
    <source>
        <strain evidence="3 4">PWR1</strain>
    </source>
</reference>